<feature type="chain" id="PRO_5003124535" description="FAS1 domain-containing protein" evidence="1">
    <location>
        <begin position="30"/>
        <end position="344"/>
    </location>
</feature>
<evidence type="ECO:0000313" key="4">
    <source>
        <dbReference type="Proteomes" id="UP000001058"/>
    </source>
</evidence>
<dbReference type="GeneID" id="9623316"/>
<dbReference type="AlphaFoldDB" id="D8UHT1"/>
<dbReference type="KEGG" id="vcn:VOLCADRAFT_99437"/>
<dbReference type="InParanoid" id="D8UHT1"/>
<sequence length="344" mass="34736">MMDWTGARTGACGSLLLLAVSELTAGADANSLHALPLPGGIGSRRTLLQADTTVPPPETAKPAAVPPALAKTAAVPPATAKTAAVPPATAKPAVVPPETAKPAVVLPPAAAAKPAPGAAVAATPAAANPAALRAAPVPAGEPNATDIVEEAVNKTVVVPPVPVSTIFAPTDAAFEELATALNLTTPLDLFNTTFNETIANITALHVVPGLEVTSANLTVTPTITVPSLLGYNITVTREPTGNITVTIPGSDVVATVLTPDVPYNNVIMKAGPAAKISALAMGRVGGGAAACRNSWEPQPASGGTVSRAFGEWLYDFSIEYFGTPRMQDIVRANPKVTVLMPSDK</sequence>
<reference evidence="3 4" key="1">
    <citation type="journal article" date="2010" name="Science">
        <title>Genomic analysis of organismal complexity in the multicellular green alga Volvox carteri.</title>
        <authorList>
            <person name="Prochnik S.E."/>
            <person name="Umen J."/>
            <person name="Nedelcu A.M."/>
            <person name="Hallmann A."/>
            <person name="Miller S.M."/>
            <person name="Nishii I."/>
            <person name="Ferris P."/>
            <person name="Kuo A."/>
            <person name="Mitros T."/>
            <person name="Fritz-Laylin L.K."/>
            <person name="Hellsten U."/>
            <person name="Chapman J."/>
            <person name="Simakov O."/>
            <person name="Rensing S.A."/>
            <person name="Terry A."/>
            <person name="Pangilinan J."/>
            <person name="Kapitonov V."/>
            <person name="Jurka J."/>
            <person name="Salamov A."/>
            <person name="Shapiro H."/>
            <person name="Schmutz J."/>
            <person name="Grimwood J."/>
            <person name="Lindquist E."/>
            <person name="Lucas S."/>
            <person name="Grigoriev I.V."/>
            <person name="Schmitt R."/>
            <person name="Kirk D."/>
            <person name="Rokhsar D.S."/>
        </authorList>
    </citation>
    <scope>NUCLEOTIDE SEQUENCE [LARGE SCALE GENOMIC DNA]</scope>
    <source>
        <strain evidence="4">f. Nagariensis / Eve</strain>
    </source>
</reference>
<dbReference type="InterPro" id="IPR000782">
    <property type="entry name" value="FAS1_domain"/>
</dbReference>
<keyword evidence="1" id="KW-0732">Signal</keyword>
<dbReference type="RefSeq" id="XP_002958205.1">
    <property type="nucleotide sequence ID" value="XM_002958159.1"/>
</dbReference>
<evidence type="ECO:0000313" key="3">
    <source>
        <dbReference type="EMBL" id="EFJ40739.1"/>
    </source>
</evidence>
<name>D8UHT1_VOLCA</name>
<feature type="domain" description="FAS1" evidence="2">
    <location>
        <begin position="165"/>
        <end position="270"/>
    </location>
</feature>
<protein>
    <recommendedName>
        <fullName evidence="2">FAS1 domain-containing protein</fullName>
    </recommendedName>
</protein>
<gene>
    <name evidence="3" type="ORF">VOLCADRAFT_99437</name>
</gene>
<organism evidence="4">
    <name type="scientific">Volvox carteri f. nagariensis</name>
    <dbReference type="NCBI Taxonomy" id="3068"/>
    <lineage>
        <taxon>Eukaryota</taxon>
        <taxon>Viridiplantae</taxon>
        <taxon>Chlorophyta</taxon>
        <taxon>core chlorophytes</taxon>
        <taxon>Chlorophyceae</taxon>
        <taxon>CS clade</taxon>
        <taxon>Chlamydomonadales</taxon>
        <taxon>Volvocaceae</taxon>
        <taxon>Volvox</taxon>
    </lineage>
</organism>
<dbReference type="OrthoDB" id="532922at2759"/>
<evidence type="ECO:0000259" key="2">
    <source>
        <dbReference type="SMART" id="SM00554"/>
    </source>
</evidence>
<dbReference type="SUPFAM" id="SSF82153">
    <property type="entry name" value="FAS1 domain"/>
    <property type="match status" value="1"/>
</dbReference>
<proteinExistence type="predicted"/>
<accession>D8UHT1</accession>
<dbReference type="Pfam" id="PF02469">
    <property type="entry name" value="Fasciclin"/>
    <property type="match status" value="1"/>
</dbReference>
<evidence type="ECO:0000256" key="1">
    <source>
        <dbReference type="SAM" id="SignalP"/>
    </source>
</evidence>
<dbReference type="Gene3D" id="2.30.180.10">
    <property type="entry name" value="FAS1 domain"/>
    <property type="match status" value="1"/>
</dbReference>
<dbReference type="SMART" id="SM00554">
    <property type="entry name" value="FAS1"/>
    <property type="match status" value="1"/>
</dbReference>
<dbReference type="Proteomes" id="UP000001058">
    <property type="component" value="Unassembled WGS sequence"/>
</dbReference>
<feature type="signal peptide" evidence="1">
    <location>
        <begin position="1"/>
        <end position="29"/>
    </location>
</feature>
<keyword evidence="4" id="KW-1185">Reference proteome</keyword>
<dbReference type="EMBL" id="GL378408">
    <property type="protein sequence ID" value="EFJ40739.1"/>
    <property type="molecule type" value="Genomic_DNA"/>
</dbReference>
<dbReference type="InterPro" id="IPR036378">
    <property type="entry name" value="FAS1_dom_sf"/>
</dbReference>